<feature type="transmembrane region" description="Helical" evidence="2">
    <location>
        <begin position="42"/>
        <end position="64"/>
    </location>
</feature>
<dbReference type="AlphaFoldDB" id="A0A9D5U6H0"/>
<evidence type="ECO:0000256" key="2">
    <source>
        <dbReference type="SAM" id="Phobius"/>
    </source>
</evidence>
<proteinExistence type="predicted"/>
<dbReference type="Proteomes" id="UP000822993">
    <property type="component" value="Unassembled WGS sequence"/>
</dbReference>
<feature type="region of interest" description="Disordered" evidence="1">
    <location>
        <begin position="193"/>
        <end position="241"/>
    </location>
</feature>
<feature type="compositionally biased region" description="Gly residues" evidence="1">
    <location>
        <begin position="196"/>
        <end position="208"/>
    </location>
</feature>
<dbReference type="EMBL" id="JACSPN010000001">
    <property type="protein sequence ID" value="MBE7698735.1"/>
    <property type="molecule type" value="Genomic_DNA"/>
</dbReference>
<sequence length="241" mass="24693">MATLLENPLVLLVLACEVGFWVVLGAGLFARYVLRRQRLSTVLLLSVPLIDLLLVTVSVADVASGSPPEAVHGLAAVYLGFTVAFGHSVVRWADAHAAHRSGDGPKPVKPPGDGLAGLVHEVRELGKAVIAAVIALGVIATLSTVAGTGLVAPDRWPDDPLWTWALRVAVVLGAWVVLGPVWVLLGLGSGAKDTGAGRGEGPAPGGSAGPDEPVAPADPARGYRSGDANGDRSPNRSNVSR</sequence>
<evidence type="ECO:0000313" key="3">
    <source>
        <dbReference type="EMBL" id="MBE7698735.1"/>
    </source>
</evidence>
<keyword evidence="4" id="KW-1185">Reference proteome</keyword>
<keyword evidence="2" id="KW-1133">Transmembrane helix</keyword>
<feature type="transmembrane region" description="Helical" evidence="2">
    <location>
        <begin position="12"/>
        <end position="30"/>
    </location>
</feature>
<keyword evidence="2" id="KW-0812">Transmembrane</keyword>
<accession>A0A9D5U6H0</accession>
<comment type="caution">
    <text evidence="3">The sequence shown here is derived from an EMBL/GenBank/DDBJ whole genome shotgun (WGS) entry which is preliminary data.</text>
</comment>
<dbReference type="RefSeq" id="WP_193718088.1">
    <property type="nucleotide sequence ID" value="NZ_JACSPN010000001.1"/>
</dbReference>
<organism evidence="3 4">
    <name type="scientific">Oerskovia douganii</name>
    <dbReference type="NCBI Taxonomy" id="2762210"/>
    <lineage>
        <taxon>Bacteria</taxon>
        <taxon>Bacillati</taxon>
        <taxon>Actinomycetota</taxon>
        <taxon>Actinomycetes</taxon>
        <taxon>Micrococcales</taxon>
        <taxon>Cellulomonadaceae</taxon>
        <taxon>Oerskovia</taxon>
    </lineage>
</organism>
<reference evidence="3 4" key="1">
    <citation type="submission" date="2020-08" db="EMBL/GenBank/DDBJ databases">
        <title>A Genomic Blueprint of the Chicken Gut Microbiome.</title>
        <authorList>
            <person name="Gilroy R."/>
            <person name="Ravi A."/>
            <person name="Getino M."/>
            <person name="Pursley I."/>
            <person name="Horton D.L."/>
            <person name="Alikhan N.-F."/>
            <person name="Baker D."/>
            <person name="Gharbi K."/>
            <person name="Hall N."/>
            <person name="Watson M."/>
            <person name="Adriaenssens E.M."/>
            <person name="Foster-Nyarko E."/>
            <person name="Jarju S."/>
            <person name="Secka A."/>
            <person name="Antonio M."/>
            <person name="Oren A."/>
            <person name="Chaudhuri R."/>
            <person name="La Ragione R.M."/>
            <person name="Hildebrand F."/>
            <person name="Pallen M.J."/>
        </authorList>
    </citation>
    <scope>NUCLEOTIDE SEQUENCE [LARGE SCALE GENOMIC DNA]</scope>
    <source>
        <strain evidence="3 4">Sa1BUA8</strain>
    </source>
</reference>
<feature type="transmembrane region" description="Helical" evidence="2">
    <location>
        <begin position="128"/>
        <end position="152"/>
    </location>
</feature>
<feature type="transmembrane region" description="Helical" evidence="2">
    <location>
        <begin position="70"/>
        <end position="90"/>
    </location>
</feature>
<keyword evidence="2" id="KW-0472">Membrane</keyword>
<name>A0A9D5U6H0_9CELL</name>
<feature type="transmembrane region" description="Helical" evidence="2">
    <location>
        <begin position="164"/>
        <end position="185"/>
    </location>
</feature>
<evidence type="ECO:0000256" key="1">
    <source>
        <dbReference type="SAM" id="MobiDB-lite"/>
    </source>
</evidence>
<evidence type="ECO:0000313" key="4">
    <source>
        <dbReference type="Proteomes" id="UP000822993"/>
    </source>
</evidence>
<gene>
    <name evidence="3" type="ORF">H9623_00235</name>
</gene>
<protein>
    <submittedName>
        <fullName evidence="3">Uncharacterized protein</fullName>
    </submittedName>
</protein>